<sequence length="91" mass="10352">MTERTRSRTRAAEMRFLRAVAVVSKIDRTRWASRRASASPHREIHARMVLRVSPTRLVKQVLSECSGGKRLRGRPRQEREGVSRVSTGNPG</sequence>
<reference evidence="2" key="1">
    <citation type="journal article" date="2024" name="Gigascience">
        <title>Chromosome-level genome of the poultry shaft louse Menopon gallinae provides insight into the host-switching and adaptive evolution of parasitic lice.</title>
        <authorList>
            <person name="Xu Y."/>
            <person name="Ma L."/>
            <person name="Liu S."/>
            <person name="Liang Y."/>
            <person name="Liu Q."/>
            <person name="He Z."/>
            <person name="Tian L."/>
            <person name="Duan Y."/>
            <person name="Cai W."/>
            <person name="Li H."/>
            <person name="Song F."/>
        </authorList>
    </citation>
    <scope>NUCLEOTIDE SEQUENCE</scope>
    <source>
        <strain evidence="2">Cailab_2023a</strain>
    </source>
</reference>
<accession>A0AAW2HWD1</accession>
<proteinExistence type="predicted"/>
<evidence type="ECO:0000313" key="2">
    <source>
        <dbReference type="EMBL" id="KAL0274332.1"/>
    </source>
</evidence>
<protein>
    <submittedName>
        <fullName evidence="2">Uncharacterized protein</fullName>
    </submittedName>
</protein>
<comment type="caution">
    <text evidence="2">The sequence shown here is derived from an EMBL/GenBank/DDBJ whole genome shotgun (WGS) entry which is preliminary data.</text>
</comment>
<dbReference type="EMBL" id="JARGDH010000003">
    <property type="protein sequence ID" value="KAL0274332.1"/>
    <property type="molecule type" value="Genomic_DNA"/>
</dbReference>
<dbReference type="AlphaFoldDB" id="A0AAW2HWD1"/>
<gene>
    <name evidence="2" type="ORF">PYX00_006782</name>
</gene>
<organism evidence="2">
    <name type="scientific">Menopon gallinae</name>
    <name type="common">poultry shaft louse</name>
    <dbReference type="NCBI Taxonomy" id="328185"/>
    <lineage>
        <taxon>Eukaryota</taxon>
        <taxon>Metazoa</taxon>
        <taxon>Ecdysozoa</taxon>
        <taxon>Arthropoda</taxon>
        <taxon>Hexapoda</taxon>
        <taxon>Insecta</taxon>
        <taxon>Pterygota</taxon>
        <taxon>Neoptera</taxon>
        <taxon>Paraneoptera</taxon>
        <taxon>Psocodea</taxon>
        <taxon>Troctomorpha</taxon>
        <taxon>Phthiraptera</taxon>
        <taxon>Amblycera</taxon>
        <taxon>Menoponidae</taxon>
        <taxon>Menopon</taxon>
    </lineage>
</organism>
<name>A0AAW2HWD1_9NEOP</name>
<evidence type="ECO:0000256" key="1">
    <source>
        <dbReference type="SAM" id="MobiDB-lite"/>
    </source>
</evidence>
<feature type="region of interest" description="Disordered" evidence="1">
    <location>
        <begin position="64"/>
        <end position="91"/>
    </location>
</feature>